<dbReference type="PANTHER" id="PTHR35798:SF1">
    <property type="entry name" value="CELL DIVISION PROTEIN SEPF"/>
    <property type="match status" value="1"/>
</dbReference>
<evidence type="ECO:0000256" key="4">
    <source>
        <dbReference type="ARBA" id="ARBA00044936"/>
    </source>
</evidence>
<comment type="similarity">
    <text evidence="5">Belongs to the SepF family.</text>
</comment>
<dbReference type="Gene3D" id="3.30.110.150">
    <property type="entry name" value="SepF-like protein"/>
    <property type="match status" value="1"/>
</dbReference>
<reference evidence="6 7" key="1">
    <citation type="journal article" date="2015" name="J. Biotechnol.">
        <title>Complete genome sequence of a malodorant-producing acetogen, Clostridium scatologenes ATCC 25775(T).</title>
        <authorList>
            <person name="Zhu Z."/>
            <person name="Guo T."/>
            <person name="Zheng H."/>
            <person name="Song T."/>
            <person name="Ouyang P."/>
            <person name="Xie J."/>
        </authorList>
    </citation>
    <scope>NUCLEOTIDE SEQUENCE [LARGE SCALE GENOMIC DNA]</scope>
    <source>
        <strain evidence="6 7">ATCC 25775</strain>
    </source>
</reference>
<name>A0A0E3M8T8_CLOSL</name>
<gene>
    <name evidence="5" type="primary">sepF</name>
    <name evidence="6" type="ORF">CSCA_3109</name>
</gene>
<dbReference type="HOGENOM" id="CLU_078499_4_0_9"/>
<evidence type="ECO:0000256" key="3">
    <source>
        <dbReference type="ARBA" id="ARBA00023306"/>
    </source>
</evidence>
<dbReference type="GO" id="GO:0000917">
    <property type="term" value="P:division septum assembly"/>
    <property type="evidence" value="ECO:0007669"/>
    <property type="project" value="UniProtKB-KW"/>
</dbReference>
<dbReference type="EMBL" id="CP009933">
    <property type="protein sequence ID" value="AKA70234.1"/>
    <property type="molecule type" value="Genomic_DNA"/>
</dbReference>
<dbReference type="GO" id="GO:0043093">
    <property type="term" value="P:FtsZ-dependent cytokinesis"/>
    <property type="evidence" value="ECO:0007669"/>
    <property type="project" value="UniProtKB-UniRule"/>
</dbReference>
<comment type="subcellular location">
    <subcellularLocation>
        <location evidence="5">Cytoplasm</location>
    </subcellularLocation>
    <text evidence="5">Localizes to the division site, in a FtsZ-dependent manner.</text>
</comment>
<evidence type="ECO:0000256" key="5">
    <source>
        <dbReference type="HAMAP-Rule" id="MF_01197"/>
    </source>
</evidence>
<dbReference type="KEGG" id="csq:CSCA_3109"/>
<keyword evidence="5" id="KW-0963">Cytoplasm</keyword>
<dbReference type="InterPro" id="IPR023052">
    <property type="entry name" value="Cell_div_SepF"/>
</dbReference>
<dbReference type="InterPro" id="IPR007561">
    <property type="entry name" value="Cell_div_SepF/SepF-rel"/>
</dbReference>
<keyword evidence="2 5" id="KW-0717">Septation</keyword>
<evidence type="ECO:0000313" key="6">
    <source>
        <dbReference type="EMBL" id="AKA70234.1"/>
    </source>
</evidence>
<evidence type="ECO:0000256" key="2">
    <source>
        <dbReference type="ARBA" id="ARBA00023210"/>
    </source>
</evidence>
<sequence length="155" mass="17124">MSGKVMSKVMGFLGLEDDLEEEIEETEERRQAKAVNDTTASVEPIISNSKRQNKVVSIHTTIAAKVKIVKPTTYEEAADICDELKNRKIIVINTTGLEQRIAQRLLDFMGGASYALGGDLEEVERGVYLLSPATVEVSNDFKSELSSKGIFGWNK</sequence>
<comment type="subunit">
    <text evidence="5">Homodimer. Interacts with FtsZ.</text>
</comment>
<protein>
    <recommendedName>
        <fullName evidence="5">Cell division protein SepF</fullName>
    </recommendedName>
</protein>
<keyword evidence="3 5" id="KW-0131">Cell cycle</keyword>
<dbReference type="Pfam" id="PF04472">
    <property type="entry name" value="SepF"/>
    <property type="match status" value="1"/>
</dbReference>
<dbReference type="InterPro" id="IPR038594">
    <property type="entry name" value="SepF-like_sf"/>
</dbReference>
<dbReference type="PANTHER" id="PTHR35798">
    <property type="entry name" value="CELL DIVISION PROTEIN SEPF"/>
    <property type="match status" value="1"/>
</dbReference>
<keyword evidence="1 5" id="KW-0132">Cell division</keyword>
<evidence type="ECO:0000256" key="1">
    <source>
        <dbReference type="ARBA" id="ARBA00022618"/>
    </source>
</evidence>
<dbReference type="HAMAP" id="MF_01197">
    <property type="entry name" value="SepF"/>
    <property type="match status" value="1"/>
</dbReference>
<proteinExistence type="inferred from homology"/>
<evidence type="ECO:0000313" key="7">
    <source>
        <dbReference type="Proteomes" id="UP000033115"/>
    </source>
</evidence>
<comment type="function">
    <text evidence="4 5">Cell division protein that is part of the divisome complex and is recruited early to the Z-ring. Probably stimulates Z-ring formation, perhaps through the cross-linking of FtsZ protofilaments. Its function overlaps with FtsA.</text>
</comment>
<dbReference type="RefSeq" id="WP_029161021.1">
    <property type="nucleotide sequence ID" value="NZ_CP009933.1"/>
</dbReference>
<dbReference type="Proteomes" id="UP000033115">
    <property type="component" value="Chromosome"/>
</dbReference>
<dbReference type="AlphaFoldDB" id="A0A0E3M8T8"/>
<accession>A0A0E3M8T8</accession>
<dbReference type="GO" id="GO:0005737">
    <property type="term" value="C:cytoplasm"/>
    <property type="evidence" value="ECO:0007669"/>
    <property type="project" value="UniProtKB-SubCell"/>
</dbReference>
<organism evidence="6 7">
    <name type="scientific">Clostridium scatologenes</name>
    <dbReference type="NCBI Taxonomy" id="1548"/>
    <lineage>
        <taxon>Bacteria</taxon>
        <taxon>Bacillati</taxon>
        <taxon>Bacillota</taxon>
        <taxon>Clostridia</taxon>
        <taxon>Eubacteriales</taxon>
        <taxon>Clostridiaceae</taxon>
        <taxon>Clostridium</taxon>
    </lineage>
</organism>
<keyword evidence="7" id="KW-1185">Reference proteome</keyword>
<dbReference type="STRING" id="1548.CSCA_3109"/>